<proteinExistence type="predicted"/>
<name>A0A9N8YY73_9GLOM</name>
<dbReference type="Proteomes" id="UP000789706">
    <property type="component" value="Unassembled WGS sequence"/>
</dbReference>
<organism evidence="1 2">
    <name type="scientific">Diversispora eburnea</name>
    <dbReference type="NCBI Taxonomy" id="1213867"/>
    <lineage>
        <taxon>Eukaryota</taxon>
        <taxon>Fungi</taxon>
        <taxon>Fungi incertae sedis</taxon>
        <taxon>Mucoromycota</taxon>
        <taxon>Glomeromycotina</taxon>
        <taxon>Glomeromycetes</taxon>
        <taxon>Diversisporales</taxon>
        <taxon>Diversisporaceae</taxon>
        <taxon>Diversispora</taxon>
    </lineage>
</organism>
<dbReference type="EMBL" id="CAJVPK010000122">
    <property type="protein sequence ID" value="CAG8453958.1"/>
    <property type="molecule type" value="Genomic_DNA"/>
</dbReference>
<dbReference type="OrthoDB" id="2430469at2759"/>
<keyword evidence="2" id="KW-1185">Reference proteome</keyword>
<reference evidence="1" key="1">
    <citation type="submission" date="2021-06" db="EMBL/GenBank/DDBJ databases">
        <authorList>
            <person name="Kallberg Y."/>
            <person name="Tangrot J."/>
            <person name="Rosling A."/>
        </authorList>
    </citation>
    <scope>NUCLEOTIDE SEQUENCE</scope>
    <source>
        <strain evidence="1">AZ414A</strain>
    </source>
</reference>
<protein>
    <submittedName>
        <fullName evidence="1">10934_t:CDS:1</fullName>
    </submittedName>
</protein>
<evidence type="ECO:0000313" key="1">
    <source>
        <dbReference type="EMBL" id="CAG8453958.1"/>
    </source>
</evidence>
<sequence>METKISTEILNIILKNVQSSLSTQDLYSSLLVNRFWCEATAPILWEIPLGQEFNWENLRRKALCIRTYISCMDNQDRTLLTQNDQDDYIIPKSRILFLELVINRCTFLDKFKLVEVPDIFIEKFHNYNDLIGKILDLPDAPKVLKKLESFTSTIRNYENFDDQICQLYELLKLICDNILNMDLFLVSDLQEQFLVELISFQKLLENLSIVKH</sequence>
<gene>
    <name evidence="1" type="ORF">DEBURN_LOCUS2302</name>
</gene>
<dbReference type="AlphaFoldDB" id="A0A9N8YY73"/>
<comment type="caution">
    <text evidence="1">The sequence shown here is derived from an EMBL/GenBank/DDBJ whole genome shotgun (WGS) entry which is preliminary data.</text>
</comment>
<evidence type="ECO:0000313" key="2">
    <source>
        <dbReference type="Proteomes" id="UP000789706"/>
    </source>
</evidence>
<accession>A0A9N8YY73</accession>